<feature type="transmembrane region" description="Helical" evidence="1">
    <location>
        <begin position="251"/>
        <end position="274"/>
    </location>
</feature>
<keyword evidence="2" id="KW-1185">Reference proteome</keyword>
<evidence type="ECO:0000313" key="3">
    <source>
        <dbReference type="RefSeq" id="XP_022251071.1"/>
    </source>
</evidence>
<dbReference type="RefSeq" id="XP_022251071.1">
    <property type="nucleotide sequence ID" value="XM_022395363.1"/>
</dbReference>
<dbReference type="PANTHER" id="PTHR37456">
    <property type="entry name" value="SI:CH211-266K2.1"/>
    <property type="match status" value="1"/>
</dbReference>
<organism evidence="2 3">
    <name type="scientific">Limulus polyphemus</name>
    <name type="common">Atlantic horseshoe crab</name>
    <dbReference type="NCBI Taxonomy" id="6850"/>
    <lineage>
        <taxon>Eukaryota</taxon>
        <taxon>Metazoa</taxon>
        <taxon>Ecdysozoa</taxon>
        <taxon>Arthropoda</taxon>
        <taxon>Chelicerata</taxon>
        <taxon>Merostomata</taxon>
        <taxon>Xiphosura</taxon>
        <taxon>Limulidae</taxon>
        <taxon>Limulus</taxon>
    </lineage>
</organism>
<evidence type="ECO:0000313" key="2">
    <source>
        <dbReference type="Proteomes" id="UP000694941"/>
    </source>
</evidence>
<dbReference type="GeneID" id="106467226"/>
<name>A0ABM1T5B5_LIMPO</name>
<dbReference type="Proteomes" id="UP000694941">
    <property type="component" value="Unplaced"/>
</dbReference>
<feature type="transmembrane region" description="Helical" evidence="1">
    <location>
        <begin position="223"/>
        <end position="245"/>
    </location>
</feature>
<proteinExistence type="predicted"/>
<keyword evidence="1" id="KW-0472">Membrane</keyword>
<protein>
    <submittedName>
        <fullName evidence="3">Collagen alpha-1(XXIII) chain-like</fullName>
    </submittedName>
</protein>
<dbReference type="Pfam" id="PF01391">
    <property type="entry name" value="Collagen"/>
    <property type="match status" value="1"/>
</dbReference>
<keyword evidence="1" id="KW-0812">Transmembrane</keyword>
<accession>A0ABM1T5B5</accession>
<dbReference type="InterPro" id="IPR008160">
    <property type="entry name" value="Collagen"/>
</dbReference>
<evidence type="ECO:0000256" key="1">
    <source>
        <dbReference type="SAM" id="Phobius"/>
    </source>
</evidence>
<dbReference type="PANTHER" id="PTHR37456:SF6">
    <property type="entry name" value="COLLAGEN ALPHA-1(XXIII) CHAIN-LIKE ISOFORM X2"/>
    <property type="match status" value="1"/>
</dbReference>
<dbReference type="InterPro" id="IPR050938">
    <property type="entry name" value="Collagen_Structural_Proteins"/>
</dbReference>
<sequence>MHLLCSMEKEETGCSKNLESKEVNLISARSKVISKKTELPTLQLATLKNVSHASKVTSNCERDPRLCWLEPGIAIWFICITSFGLSTLWGLKVWLVQEQLSILETEYKELVKRIPVFEDIKLQTDILVKEHIERYLAMPSRLKRDVTAPECLCPPGPQGKRGRMGLKGSIGPPGSPGFPGPLGLPGMPGHDGVKGQKGDKIQIDSISCVAGLIILVKLGKKSWLFLTVSIAVDSISCVAGLIILVKLGKKSWLFLTVSIAVDSISCVAGLIILVKLEFLD</sequence>
<keyword evidence="1" id="KW-1133">Transmembrane helix</keyword>
<reference evidence="3" key="1">
    <citation type="submission" date="2025-08" db="UniProtKB">
        <authorList>
            <consortium name="RefSeq"/>
        </authorList>
    </citation>
    <scope>IDENTIFICATION</scope>
    <source>
        <tissue evidence="3">Muscle</tissue>
    </source>
</reference>
<gene>
    <name evidence="3" type="primary">LOC106467226</name>
</gene>